<dbReference type="RefSeq" id="WP_009183203.1">
    <property type="nucleotide sequence ID" value="NZ_AMGM01000001.1"/>
</dbReference>
<keyword evidence="2" id="KW-0479">Metal-binding</keyword>
<dbReference type="AlphaFoldDB" id="K1L4L2"/>
<protein>
    <submittedName>
        <fullName evidence="6">Arylsulfatase</fullName>
        <ecNumber evidence="6">3.1.6.1</ecNumber>
    </submittedName>
</protein>
<dbReference type="InterPro" id="IPR000917">
    <property type="entry name" value="Sulfatase_N"/>
</dbReference>
<dbReference type="InterPro" id="IPR024607">
    <property type="entry name" value="Sulfatase_CS"/>
</dbReference>
<proteinExistence type="inferred from homology"/>
<dbReference type="PANTHER" id="PTHR42693:SF53">
    <property type="entry name" value="ENDO-4-O-SULFATASE"/>
    <property type="match status" value="1"/>
</dbReference>
<sequence length="528" mass="60609">MKKTGLLKLILKYSAFQLIFLFNSIFVKGQESKPHIILIMTDQQRGDAVGYIGNKSIKTPNIDQLASEGFAFSNAYSSTPSCTPARAALLTGMAPWNHGLLGYGKVARKYKVEMPQMLRDLGYYTYGIGKMHWFPQKSLHGFHGTLVDESGRVETEGFISDYRVWFKHQAPGQDPDATGILWNEHNARTYQLEEYLHPDHWKAEQAMSFIDNYNLAAPLFLKISFARPHSPYDPPQRFLDQYENMTIPPPAIGDWAGRFADYPNTREAAFGDFGEEHVLKSKKHYYALISFLDEQVGKIIQKLKDKGMYDNSLILFVSDHGDMLGDHHHWRKTYAYEGSAKVPMVIKLPVNEVSITDAGSILDNPVEIRDILPTFLDAAKGQIPEIIDGKSILGLINGTDNNWRAYIDLEHAEAYQDDNYWCALTDGKEKYIWFFNGKEQLFNLEHDPQELKDLSNSMNHKGSLEKWRNRMIRHLEVRGEGFVKNKQLVIRDKSLLYSPNYPKDDLSAEESLKIWRKSLNESFVYEDM</sequence>
<evidence type="ECO:0000256" key="1">
    <source>
        <dbReference type="ARBA" id="ARBA00008779"/>
    </source>
</evidence>
<dbReference type="SUPFAM" id="SSF53649">
    <property type="entry name" value="Alkaline phosphatase-like"/>
    <property type="match status" value="1"/>
</dbReference>
<evidence type="ECO:0000256" key="2">
    <source>
        <dbReference type="ARBA" id="ARBA00022723"/>
    </source>
</evidence>
<dbReference type="OrthoDB" id="9762324at2"/>
<keyword evidence="3 6" id="KW-0378">Hydrolase</keyword>
<dbReference type="EC" id="3.1.6.1" evidence="6"/>
<dbReference type="InterPro" id="IPR017850">
    <property type="entry name" value="Alkaline_phosphatase_core_sf"/>
</dbReference>
<evidence type="ECO:0000256" key="4">
    <source>
        <dbReference type="ARBA" id="ARBA00022837"/>
    </source>
</evidence>
<evidence type="ECO:0000313" key="7">
    <source>
        <dbReference type="Proteomes" id="UP000004478"/>
    </source>
</evidence>
<dbReference type="PATRIC" id="fig|1225176.3.peg.156"/>
<dbReference type="PANTHER" id="PTHR42693">
    <property type="entry name" value="ARYLSULFATASE FAMILY MEMBER"/>
    <property type="match status" value="1"/>
</dbReference>
<dbReference type="PROSITE" id="PS00523">
    <property type="entry name" value="SULFATASE_1"/>
    <property type="match status" value="1"/>
</dbReference>
<gene>
    <name evidence="6" type="ORF">B879_00149</name>
</gene>
<dbReference type="InterPro" id="IPR050738">
    <property type="entry name" value="Sulfatase"/>
</dbReference>
<dbReference type="NCBIfam" id="NF010322">
    <property type="entry name" value="PRK13759.1"/>
    <property type="match status" value="1"/>
</dbReference>
<dbReference type="EMBL" id="AMGM01000001">
    <property type="protein sequence ID" value="EKB51355.1"/>
    <property type="molecule type" value="Genomic_DNA"/>
</dbReference>
<evidence type="ECO:0000256" key="3">
    <source>
        <dbReference type="ARBA" id="ARBA00022801"/>
    </source>
</evidence>
<keyword evidence="7" id="KW-1185">Reference proteome</keyword>
<reference evidence="6 7" key="1">
    <citation type="journal article" date="2012" name="J. Bacteriol.">
        <title>Draft Genome Sequence of Cecembia lonarensis Strain LW9T, Isolated from Lonar Lake, a Haloalkaline Lake in India.</title>
        <authorList>
            <person name="Shivaji S."/>
            <person name="Ara S."/>
            <person name="Singh A."/>
            <person name="Pinnaka A.K."/>
        </authorList>
    </citation>
    <scope>NUCLEOTIDE SEQUENCE [LARGE SCALE GENOMIC DNA]</scope>
    <source>
        <strain evidence="6 7">LW9</strain>
    </source>
</reference>
<dbReference type="GO" id="GO:0004065">
    <property type="term" value="F:arylsulfatase activity"/>
    <property type="evidence" value="ECO:0007669"/>
    <property type="project" value="UniProtKB-EC"/>
</dbReference>
<evidence type="ECO:0000259" key="5">
    <source>
        <dbReference type="Pfam" id="PF00884"/>
    </source>
</evidence>
<comment type="caution">
    <text evidence="6">The sequence shown here is derived from an EMBL/GenBank/DDBJ whole genome shotgun (WGS) entry which is preliminary data.</text>
</comment>
<organism evidence="6 7">
    <name type="scientific">Cecembia lonarensis (strain CCUG 58316 / KCTC 22772 / LW9)</name>
    <dbReference type="NCBI Taxonomy" id="1225176"/>
    <lineage>
        <taxon>Bacteria</taxon>
        <taxon>Pseudomonadati</taxon>
        <taxon>Bacteroidota</taxon>
        <taxon>Cytophagia</taxon>
        <taxon>Cytophagales</taxon>
        <taxon>Cyclobacteriaceae</taxon>
        <taxon>Cecembia</taxon>
    </lineage>
</organism>
<comment type="similarity">
    <text evidence="1">Belongs to the sulfatase family.</text>
</comment>
<dbReference type="GO" id="GO:0046872">
    <property type="term" value="F:metal ion binding"/>
    <property type="evidence" value="ECO:0007669"/>
    <property type="project" value="UniProtKB-KW"/>
</dbReference>
<accession>K1L4L2</accession>
<name>K1L4L2_CECL9</name>
<dbReference type="Gene3D" id="3.40.720.10">
    <property type="entry name" value="Alkaline Phosphatase, subunit A"/>
    <property type="match status" value="1"/>
</dbReference>
<dbReference type="Pfam" id="PF00884">
    <property type="entry name" value="Sulfatase"/>
    <property type="match status" value="1"/>
</dbReference>
<feature type="domain" description="Sulfatase N-terminal" evidence="5">
    <location>
        <begin position="34"/>
        <end position="379"/>
    </location>
</feature>
<dbReference type="Proteomes" id="UP000004478">
    <property type="component" value="Unassembled WGS sequence"/>
</dbReference>
<evidence type="ECO:0000313" key="6">
    <source>
        <dbReference type="EMBL" id="EKB51355.1"/>
    </source>
</evidence>
<dbReference type="PROSITE" id="PS00149">
    <property type="entry name" value="SULFATASE_2"/>
    <property type="match status" value="1"/>
</dbReference>
<keyword evidence="4" id="KW-0106">Calcium</keyword>